<dbReference type="Proteomes" id="UP001215280">
    <property type="component" value="Unassembled WGS sequence"/>
</dbReference>
<organism evidence="2 3">
    <name type="scientific">Mycena maculata</name>
    <dbReference type="NCBI Taxonomy" id="230809"/>
    <lineage>
        <taxon>Eukaryota</taxon>
        <taxon>Fungi</taxon>
        <taxon>Dikarya</taxon>
        <taxon>Basidiomycota</taxon>
        <taxon>Agaricomycotina</taxon>
        <taxon>Agaricomycetes</taxon>
        <taxon>Agaricomycetidae</taxon>
        <taxon>Agaricales</taxon>
        <taxon>Marasmiineae</taxon>
        <taxon>Mycenaceae</taxon>
        <taxon>Mycena</taxon>
    </lineage>
</organism>
<dbReference type="AlphaFoldDB" id="A0AAD7MJ90"/>
<feature type="domain" description="Protein kinase" evidence="1">
    <location>
        <begin position="351"/>
        <end position="529"/>
    </location>
</feature>
<dbReference type="InterPro" id="IPR011009">
    <property type="entry name" value="Kinase-like_dom_sf"/>
</dbReference>
<dbReference type="PROSITE" id="PS00109">
    <property type="entry name" value="PROTEIN_KINASE_TYR"/>
    <property type="match status" value="1"/>
</dbReference>
<evidence type="ECO:0000313" key="2">
    <source>
        <dbReference type="EMBL" id="KAJ7718863.1"/>
    </source>
</evidence>
<evidence type="ECO:0000313" key="3">
    <source>
        <dbReference type="Proteomes" id="UP001215280"/>
    </source>
</evidence>
<dbReference type="GO" id="GO:0004672">
    <property type="term" value="F:protein kinase activity"/>
    <property type="evidence" value="ECO:0007669"/>
    <property type="project" value="InterPro"/>
</dbReference>
<accession>A0AAD7MJ90</accession>
<dbReference type="GO" id="GO:0005524">
    <property type="term" value="F:ATP binding"/>
    <property type="evidence" value="ECO:0007669"/>
    <property type="project" value="InterPro"/>
</dbReference>
<name>A0AAD7MJ90_9AGAR</name>
<dbReference type="SUPFAM" id="SSF56112">
    <property type="entry name" value="Protein kinase-like (PK-like)"/>
    <property type="match status" value="1"/>
</dbReference>
<evidence type="ECO:0000259" key="1">
    <source>
        <dbReference type="PROSITE" id="PS50011"/>
    </source>
</evidence>
<proteinExistence type="predicted"/>
<reference evidence="2" key="1">
    <citation type="submission" date="2023-03" db="EMBL/GenBank/DDBJ databases">
        <title>Massive genome expansion in bonnet fungi (Mycena s.s.) driven by repeated elements and novel gene families across ecological guilds.</title>
        <authorList>
            <consortium name="Lawrence Berkeley National Laboratory"/>
            <person name="Harder C.B."/>
            <person name="Miyauchi S."/>
            <person name="Viragh M."/>
            <person name="Kuo A."/>
            <person name="Thoen E."/>
            <person name="Andreopoulos B."/>
            <person name="Lu D."/>
            <person name="Skrede I."/>
            <person name="Drula E."/>
            <person name="Henrissat B."/>
            <person name="Morin E."/>
            <person name="Kohler A."/>
            <person name="Barry K."/>
            <person name="LaButti K."/>
            <person name="Morin E."/>
            <person name="Salamov A."/>
            <person name="Lipzen A."/>
            <person name="Mereny Z."/>
            <person name="Hegedus B."/>
            <person name="Baldrian P."/>
            <person name="Stursova M."/>
            <person name="Weitz H."/>
            <person name="Taylor A."/>
            <person name="Grigoriev I.V."/>
            <person name="Nagy L.G."/>
            <person name="Martin F."/>
            <person name="Kauserud H."/>
        </authorList>
    </citation>
    <scope>NUCLEOTIDE SEQUENCE</scope>
    <source>
        <strain evidence="2">CBHHK188m</strain>
    </source>
</reference>
<protein>
    <recommendedName>
        <fullName evidence="1">Protein kinase domain-containing protein</fullName>
    </recommendedName>
</protein>
<keyword evidence="3" id="KW-1185">Reference proteome</keyword>
<gene>
    <name evidence="2" type="ORF">DFH07DRAFT_784792</name>
</gene>
<sequence length="529" mass="59979">MDPNDTKLQRYKDDPGAWDLANERLHEVYQWMTTDQPISYRDALEMCREIPPVARTGESASSAMKTLSEKERNTRVLAHVTPHLEWVEDSIHSLASRFTQPYSKEHRAKLAKYLLSNRYKPEPPETDERWTDRYHLGHILEPAAVIATSMLGKEVTPGYAQEQNDTKGDLWITIEGRCCISAESKRGVVFMEHLPLFLAIANVATFPWPSRNQQPAEEVRMWIQIWAQMVQYNAFYAKVFSPLGTIYIYRKPSKDILYFSRVYNDMNDEVLRSTTLILLAEKPPAPPLVTRAIGAVVRQPIVQSIFSWVMEIVIRVSLIVGTVYGCRGIAVRTPNGYALFHAVENESIFPAVFTTRLGSGASGTAFRSADGQHVLKVFTDRDKARKEAVMLKLCLDHPGIRVPQFQGLYSGSRDLGIAMSYAGTAMKDIFSATDHEKFVFRLGYPCANPDTVTRQQLVLILQALHRTGIHHHDVRAENILVNHRGFMTLVDFDRAVIVNERCSYCPDLEMIAVLERSMGNSQGYDACYS</sequence>
<dbReference type="PROSITE" id="PS50011">
    <property type="entry name" value="PROTEIN_KINASE_DOM"/>
    <property type="match status" value="1"/>
</dbReference>
<dbReference type="Gene3D" id="1.10.510.10">
    <property type="entry name" value="Transferase(Phosphotransferase) domain 1"/>
    <property type="match status" value="1"/>
</dbReference>
<dbReference type="InterPro" id="IPR000719">
    <property type="entry name" value="Prot_kinase_dom"/>
</dbReference>
<dbReference type="InterPro" id="IPR008266">
    <property type="entry name" value="Tyr_kinase_AS"/>
</dbReference>
<comment type="caution">
    <text evidence="2">The sequence shown here is derived from an EMBL/GenBank/DDBJ whole genome shotgun (WGS) entry which is preliminary data.</text>
</comment>
<dbReference type="EMBL" id="JARJLG010000299">
    <property type="protein sequence ID" value="KAJ7718863.1"/>
    <property type="molecule type" value="Genomic_DNA"/>
</dbReference>